<dbReference type="Pfam" id="PF01297">
    <property type="entry name" value="ZnuA"/>
    <property type="match status" value="1"/>
</dbReference>
<feature type="chain" id="PRO_5038664247" evidence="5">
    <location>
        <begin position="20"/>
        <end position="339"/>
    </location>
</feature>
<evidence type="ECO:0000256" key="2">
    <source>
        <dbReference type="ARBA" id="ARBA00022448"/>
    </source>
</evidence>
<keyword evidence="3 5" id="KW-0732">Signal</keyword>
<protein>
    <submittedName>
        <fullName evidence="6">Zinc ABC transporter substrate-binding protein</fullName>
    </submittedName>
</protein>
<gene>
    <name evidence="6" type="ORF">EDM56_03145</name>
</gene>
<organism evidence="6 7">
    <name type="scientific">Brevibacillus fluminis</name>
    <dbReference type="NCBI Taxonomy" id="511487"/>
    <lineage>
        <taxon>Bacteria</taxon>
        <taxon>Bacillati</taxon>
        <taxon>Bacillota</taxon>
        <taxon>Bacilli</taxon>
        <taxon>Bacillales</taxon>
        <taxon>Paenibacillaceae</taxon>
        <taxon>Brevibacillus</taxon>
    </lineage>
</organism>
<comment type="similarity">
    <text evidence="1 4">Belongs to the bacterial solute-binding protein 9 family.</text>
</comment>
<dbReference type="SUPFAM" id="SSF53807">
    <property type="entry name" value="Helical backbone' metal receptor"/>
    <property type="match status" value="1"/>
</dbReference>
<accession>A0A3M8DUJ3</accession>
<dbReference type="AlphaFoldDB" id="A0A3M8DUJ3"/>
<sequence>MKSIRTFIGLIGMTSLLFAGCSVPSASDNGPSPSAQTETKATAGVAVATENKGDHKLKIVTTFYPMYDFTKNVAGDLADVSVLIPTGVEPHDWEPTAKDIQQLADADLFVYNGLVEGWVSDTIKSVNSKTLQVVEASKGMNLMEGIPEEEEGEHADGEHDHAHESNLDPHVWLDPVLAQQEVKAIEETLMKADPAHADTYKKNAAAYLEKLQALDKSYRDTISTTKRKDFMTQHAAFGYLARQYGLTQIPISGLSPDVEPSPAKLVEIVKFAKEQKVKTIFFEELISPKIAETVAKEIGAKSNVLSPIEGLADEDKANGLDYIGVMEKNLKALEAALNE</sequence>
<dbReference type="PANTHER" id="PTHR42953:SF3">
    <property type="entry name" value="HIGH-AFFINITY ZINC UPTAKE SYSTEM PROTEIN ZNUA"/>
    <property type="match status" value="1"/>
</dbReference>
<comment type="caution">
    <text evidence="6">The sequence shown here is derived from an EMBL/GenBank/DDBJ whole genome shotgun (WGS) entry which is preliminary data.</text>
</comment>
<dbReference type="InterPro" id="IPR006129">
    <property type="entry name" value="AdhesinB"/>
</dbReference>
<dbReference type="PANTHER" id="PTHR42953">
    <property type="entry name" value="HIGH-AFFINITY ZINC UPTAKE SYSTEM PROTEIN ZNUA-RELATED"/>
    <property type="match status" value="1"/>
</dbReference>
<dbReference type="InterPro" id="IPR050492">
    <property type="entry name" value="Bact_metal-bind_prot9"/>
</dbReference>
<dbReference type="OrthoDB" id="9810636at2"/>
<evidence type="ECO:0000256" key="4">
    <source>
        <dbReference type="RuleBase" id="RU003512"/>
    </source>
</evidence>
<evidence type="ECO:0000313" key="7">
    <source>
        <dbReference type="Proteomes" id="UP000271031"/>
    </source>
</evidence>
<dbReference type="RefSeq" id="WP_122916425.1">
    <property type="nucleotide sequence ID" value="NZ_RHHQ01000004.1"/>
</dbReference>
<dbReference type="GO" id="GO:0030001">
    <property type="term" value="P:metal ion transport"/>
    <property type="evidence" value="ECO:0007669"/>
    <property type="project" value="InterPro"/>
</dbReference>
<dbReference type="PROSITE" id="PS51257">
    <property type="entry name" value="PROKAR_LIPOPROTEIN"/>
    <property type="match status" value="1"/>
</dbReference>
<dbReference type="PRINTS" id="PR00691">
    <property type="entry name" value="ADHESINB"/>
</dbReference>
<evidence type="ECO:0000256" key="5">
    <source>
        <dbReference type="SAM" id="SignalP"/>
    </source>
</evidence>
<reference evidence="6 7" key="1">
    <citation type="submission" date="2018-10" db="EMBL/GenBank/DDBJ databases">
        <title>Phylogenomics of Brevibacillus.</title>
        <authorList>
            <person name="Dunlap C."/>
        </authorList>
    </citation>
    <scope>NUCLEOTIDE SEQUENCE [LARGE SCALE GENOMIC DNA]</scope>
    <source>
        <strain evidence="6 7">JCM 15716</strain>
    </source>
</reference>
<name>A0A3M8DUJ3_9BACL</name>
<dbReference type="InterPro" id="IPR006128">
    <property type="entry name" value="Lipoprotein_PsaA-like"/>
</dbReference>
<keyword evidence="7" id="KW-1185">Reference proteome</keyword>
<feature type="signal peptide" evidence="5">
    <location>
        <begin position="1"/>
        <end position="19"/>
    </location>
</feature>
<evidence type="ECO:0000256" key="3">
    <source>
        <dbReference type="ARBA" id="ARBA00022729"/>
    </source>
</evidence>
<evidence type="ECO:0000256" key="1">
    <source>
        <dbReference type="ARBA" id="ARBA00011028"/>
    </source>
</evidence>
<dbReference type="EMBL" id="RHHQ01000004">
    <property type="protein sequence ID" value="RNB91762.1"/>
    <property type="molecule type" value="Genomic_DNA"/>
</dbReference>
<dbReference type="Gene3D" id="3.40.50.1980">
    <property type="entry name" value="Nitrogenase molybdenum iron protein domain"/>
    <property type="match status" value="2"/>
</dbReference>
<keyword evidence="2 4" id="KW-0813">Transport</keyword>
<dbReference type="GO" id="GO:0007155">
    <property type="term" value="P:cell adhesion"/>
    <property type="evidence" value="ECO:0007669"/>
    <property type="project" value="InterPro"/>
</dbReference>
<dbReference type="GO" id="GO:0046872">
    <property type="term" value="F:metal ion binding"/>
    <property type="evidence" value="ECO:0007669"/>
    <property type="project" value="InterPro"/>
</dbReference>
<dbReference type="PRINTS" id="PR00690">
    <property type="entry name" value="ADHESNFAMILY"/>
</dbReference>
<proteinExistence type="inferred from homology"/>
<dbReference type="Proteomes" id="UP000271031">
    <property type="component" value="Unassembled WGS sequence"/>
</dbReference>
<evidence type="ECO:0000313" key="6">
    <source>
        <dbReference type="EMBL" id="RNB91762.1"/>
    </source>
</evidence>
<dbReference type="CDD" id="cd01017">
    <property type="entry name" value="AdcA"/>
    <property type="match status" value="1"/>
</dbReference>
<dbReference type="InterPro" id="IPR006127">
    <property type="entry name" value="ZnuA-like"/>
</dbReference>